<dbReference type="NCBIfam" id="TIGR03157">
    <property type="entry name" value="cas_Csc2"/>
    <property type="match status" value="1"/>
</dbReference>
<dbReference type="InterPro" id="IPR017574">
    <property type="entry name" value="CRISPR-assoc_prot_Cas7/Csc2"/>
</dbReference>
<sequence length="322" mass="36130">MKINELKFLPKINEYVVSEVPLAPLNRKIGFVVLRELASTAVLTTEGQTLDVEAVRAGKKSSELMSRVVLQKRKQVAPERRTGRAFNRQYGLAEEKCEYMKGMCGKCPDCLLYGFAATSGEGSQRSRILTDSAFSIRNYEQIQRTITLNAIEDTTKGGVSGSAFAEREHVRPQVFFPTIETAVDVTYAELIYILNNILTTTRYGAEANRQGFVHNHLVAIVLSNTEVTSNLSITQSVFDKLVDKYGEDVTELPLERDTLLNLTVQSIKQASEQVFAPVTIIDGEELSEILSELRAFLKDNKGVQEWLKQLKSDHDAYLKRRS</sequence>
<evidence type="ECO:0000313" key="3">
    <source>
        <dbReference type="Proteomes" id="UP000472971"/>
    </source>
</evidence>
<organism evidence="2 3">
    <name type="scientific">Bacillus aquiflavi</name>
    <dbReference type="NCBI Taxonomy" id="2672567"/>
    <lineage>
        <taxon>Bacteria</taxon>
        <taxon>Bacillati</taxon>
        <taxon>Bacillota</taxon>
        <taxon>Bacilli</taxon>
        <taxon>Bacillales</taxon>
        <taxon>Bacillaceae</taxon>
        <taxon>Bacillus</taxon>
    </lineage>
</organism>
<proteinExistence type="predicted"/>
<dbReference type="AlphaFoldDB" id="A0A6B3VYV3"/>
<evidence type="ECO:0000313" key="1">
    <source>
        <dbReference type="EMBL" id="MBA4537826.1"/>
    </source>
</evidence>
<comment type="caution">
    <text evidence="2">The sequence shown here is derived from an EMBL/GenBank/DDBJ whole genome shotgun (WGS) entry which is preliminary data.</text>
</comment>
<protein>
    <submittedName>
        <fullName evidence="2">Type I-D CRISPR-associated protein Cas7/Csc2</fullName>
    </submittedName>
</protein>
<name>A0A6B3VYV3_9BACI</name>
<dbReference type="EMBL" id="JAAIWN010000026">
    <property type="protein sequence ID" value="NEY82082.1"/>
    <property type="molecule type" value="Genomic_DNA"/>
</dbReference>
<dbReference type="EMBL" id="JACEIO010000028">
    <property type="protein sequence ID" value="MBA4537826.1"/>
    <property type="molecule type" value="Genomic_DNA"/>
</dbReference>
<dbReference type="Proteomes" id="UP000472971">
    <property type="component" value="Unassembled WGS sequence"/>
</dbReference>
<evidence type="ECO:0000313" key="4">
    <source>
        <dbReference type="Proteomes" id="UP000570010"/>
    </source>
</evidence>
<keyword evidence="3" id="KW-1185">Reference proteome</keyword>
<dbReference type="RefSeq" id="WP_163242470.1">
    <property type="nucleotide sequence ID" value="NZ_JAAIWN010000026.1"/>
</dbReference>
<reference evidence="2 3" key="1">
    <citation type="submission" date="2020-02" db="EMBL/GenBank/DDBJ databases">
        <title>Bacillus aquiflavi sp. nov., isolated from yellow water of strong flavor Chinese baijiu in Yibin region of China.</title>
        <authorList>
            <person name="Xie J."/>
        </authorList>
    </citation>
    <scope>NUCLEOTIDE SEQUENCE [LARGE SCALE GENOMIC DNA]</scope>
    <source>
        <strain evidence="2 3">3H-10</strain>
    </source>
</reference>
<dbReference type="Proteomes" id="UP000570010">
    <property type="component" value="Unassembled WGS sequence"/>
</dbReference>
<accession>A0A6B3VYV3</accession>
<gene>
    <name evidence="2" type="primary">cas7d</name>
    <name evidence="2" type="ORF">G4D64_11350</name>
    <name evidence="1" type="ORF">H1Z61_11960</name>
</gene>
<evidence type="ECO:0000313" key="2">
    <source>
        <dbReference type="EMBL" id="NEY82082.1"/>
    </source>
</evidence>
<reference evidence="1 4" key="2">
    <citation type="submission" date="2020-07" db="EMBL/GenBank/DDBJ databases">
        <authorList>
            <person name="Feng H."/>
        </authorList>
    </citation>
    <scope>NUCLEOTIDE SEQUENCE [LARGE SCALE GENOMIC DNA]</scope>
    <source>
        <strain evidence="1">S-12</strain>
        <strain evidence="4">s-12</strain>
    </source>
</reference>
<dbReference type="Pfam" id="PF18320">
    <property type="entry name" value="Csc2"/>
    <property type="match status" value="1"/>
</dbReference>